<keyword evidence="8 16" id="KW-0378">Hydrolase</keyword>
<dbReference type="Proteomes" id="UP001345219">
    <property type="component" value="Chromosome 7"/>
</dbReference>
<dbReference type="InterPro" id="IPR012946">
    <property type="entry name" value="X8"/>
</dbReference>
<dbReference type="InterPro" id="IPR044965">
    <property type="entry name" value="Glyco_hydro_17_plant"/>
</dbReference>
<evidence type="ECO:0000256" key="1">
    <source>
        <dbReference type="ARBA" id="ARBA00000382"/>
    </source>
</evidence>
<keyword evidence="11" id="KW-1015">Disulfide bond</keyword>
<protein>
    <recommendedName>
        <fullName evidence="4">glucan endo-1,3-beta-D-glucosidase</fullName>
        <ecNumber evidence="4">3.2.1.39</ecNumber>
    </recommendedName>
</protein>
<evidence type="ECO:0000256" key="4">
    <source>
        <dbReference type="ARBA" id="ARBA00012780"/>
    </source>
</evidence>
<comment type="caution">
    <text evidence="20">The sequence shown here is derived from an EMBL/GenBank/DDBJ whole genome shotgun (WGS) entry which is preliminary data.</text>
</comment>
<dbReference type="EC" id="3.2.1.39" evidence="4"/>
<dbReference type="PANTHER" id="PTHR32227">
    <property type="entry name" value="GLUCAN ENDO-1,3-BETA-GLUCOSIDASE BG1-RELATED-RELATED"/>
    <property type="match status" value="1"/>
</dbReference>
<keyword evidence="12" id="KW-0325">Glycoprotein</keyword>
<keyword evidence="6" id="KW-0336">GPI-anchor</keyword>
<dbReference type="FunFam" id="1.20.58.1040:FF:000002">
    <property type="entry name" value="Glucan endo-1,3-beta-glucosidase 8"/>
    <property type="match status" value="1"/>
</dbReference>
<evidence type="ECO:0000313" key="21">
    <source>
        <dbReference type="Proteomes" id="UP001345219"/>
    </source>
</evidence>
<keyword evidence="10 17" id="KW-0472">Membrane</keyword>
<dbReference type="AlphaFoldDB" id="A0AAN7KI79"/>
<evidence type="ECO:0000256" key="12">
    <source>
        <dbReference type="ARBA" id="ARBA00023180"/>
    </source>
</evidence>
<evidence type="ECO:0000256" key="15">
    <source>
        <dbReference type="RuleBase" id="RU004335"/>
    </source>
</evidence>
<organism evidence="20 21">
    <name type="scientific">Trapa incisa</name>
    <dbReference type="NCBI Taxonomy" id="236973"/>
    <lineage>
        <taxon>Eukaryota</taxon>
        <taxon>Viridiplantae</taxon>
        <taxon>Streptophyta</taxon>
        <taxon>Embryophyta</taxon>
        <taxon>Tracheophyta</taxon>
        <taxon>Spermatophyta</taxon>
        <taxon>Magnoliopsida</taxon>
        <taxon>eudicotyledons</taxon>
        <taxon>Gunneridae</taxon>
        <taxon>Pentapetalae</taxon>
        <taxon>rosids</taxon>
        <taxon>malvids</taxon>
        <taxon>Myrtales</taxon>
        <taxon>Lythraceae</taxon>
        <taxon>Trapa</taxon>
    </lineage>
</organism>
<evidence type="ECO:0000256" key="11">
    <source>
        <dbReference type="ARBA" id="ARBA00023157"/>
    </source>
</evidence>
<dbReference type="GO" id="GO:0098552">
    <property type="term" value="C:side of membrane"/>
    <property type="evidence" value="ECO:0007669"/>
    <property type="project" value="UniProtKB-KW"/>
</dbReference>
<dbReference type="Gene3D" id="3.20.20.80">
    <property type="entry name" value="Glycosidases"/>
    <property type="match status" value="1"/>
</dbReference>
<evidence type="ECO:0000256" key="3">
    <source>
        <dbReference type="ARBA" id="ARBA00008773"/>
    </source>
</evidence>
<feature type="chain" id="PRO_5043055040" description="glucan endo-1,3-beta-D-glucosidase" evidence="18">
    <location>
        <begin position="23"/>
        <end position="482"/>
    </location>
</feature>
<comment type="catalytic activity">
    <reaction evidence="1">
        <text>Hydrolysis of (1-&gt;3)-beta-D-glucosidic linkages in (1-&gt;3)-beta-D-glucans.</text>
        <dbReference type="EC" id="3.2.1.39"/>
    </reaction>
</comment>
<feature type="domain" description="X8" evidence="19">
    <location>
        <begin position="362"/>
        <end position="446"/>
    </location>
</feature>
<evidence type="ECO:0000256" key="16">
    <source>
        <dbReference type="RuleBase" id="RU004336"/>
    </source>
</evidence>
<keyword evidence="17" id="KW-1133">Transmembrane helix</keyword>
<evidence type="ECO:0000256" key="13">
    <source>
        <dbReference type="ARBA" id="ARBA00023288"/>
    </source>
</evidence>
<evidence type="ECO:0000256" key="6">
    <source>
        <dbReference type="ARBA" id="ARBA00022622"/>
    </source>
</evidence>
<dbReference type="InterPro" id="IPR017853">
    <property type="entry name" value="GH"/>
</dbReference>
<evidence type="ECO:0000256" key="7">
    <source>
        <dbReference type="ARBA" id="ARBA00022729"/>
    </source>
</evidence>
<gene>
    <name evidence="20" type="ORF">SAY87_008469</name>
</gene>
<sequence>MHRHSLVGGCTAILFLVGLANGLGVNWGTMSSHHIEARIVVQMLKDNGINKVKLFDANPRMVRALAGTGIEVMLGIPNDQLANMAFTADYAKDWVKENVTQNLDDGVIIKYVAVGNEPFLTSYNGTNLESTLPALQNIQKALDEAGHGGTIKATVPHNADVYESPSNKPSDGRFRNDIKAVMVKMVKFLQQHKSPFLVNIYPFLSLQSNAHFPFDFAFCDNTASPIGDNGAQYADVFDANYDTLAWSLKKAGAPDMKILVGEIGWPTDGVVNGNVALARRFYAGFLKKMAAGKGTPLRPGRIEFYLFSLLDEDLKSIQPGFFERHWGIFRFDGQAKFHIDFSGKGRQVMPVGAKGVTYQTEQWCVVDPSKTKDKEKVGKNVNYACTIADCTSLAYGSSCNDMDFLGNVSYAFNQYFQAQDQDVESCGFNGMAMVVTQNASRGNCLFAIMIVNSGFRLVAGGTWLAGFLSSLVSGMLLLSLRL</sequence>
<evidence type="ECO:0000256" key="8">
    <source>
        <dbReference type="ARBA" id="ARBA00022801"/>
    </source>
</evidence>
<dbReference type="Pfam" id="PF07983">
    <property type="entry name" value="X8"/>
    <property type="match status" value="1"/>
</dbReference>
<comment type="subcellular location">
    <subcellularLocation>
        <location evidence="2">Cell membrane</location>
        <topology evidence="2">Lipid-anchor</topology>
        <topology evidence="2">GPI-anchor</topology>
    </subcellularLocation>
</comment>
<reference evidence="20 21" key="1">
    <citation type="journal article" date="2023" name="Hortic Res">
        <title>Pangenome of water caltrop reveals structural variations and asymmetric subgenome divergence after allopolyploidization.</title>
        <authorList>
            <person name="Zhang X."/>
            <person name="Chen Y."/>
            <person name="Wang L."/>
            <person name="Yuan Y."/>
            <person name="Fang M."/>
            <person name="Shi L."/>
            <person name="Lu R."/>
            <person name="Comes H.P."/>
            <person name="Ma Y."/>
            <person name="Chen Y."/>
            <person name="Huang G."/>
            <person name="Zhou Y."/>
            <person name="Zheng Z."/>
            <person name="Qiu Y."/>
        </authorList>
    </citation>
    <scope>NUCLEOTIDE SEQUENCE [LARGE SCALE GENOMIC DNA]</scope>
    <source>
        <tissue evidence="20">Roots</tissue>
    </source>
</reference>
<dbReference type="SUPFAM" id="SSF51445">
    <property type="entry name" value="(Trans)glycosidases"/>
    <property type="match status" value="1"/>
</dbReference>
<evidence type="ECO:0000256" key="5">
    <source>
        <dbReference type="ARBA" id="ARBA00022475"/>
    </source>
</evidence>
<dbReference type="Pfam" id="PF00332">
    <property type="entry name" value="Glyco_hydro_17"/>
    <property type="match status" value="1"/>
</dbReference>
<dbReference type="GO" id="GO:0006952">
    <property type="term" value="P:defense response"/>
    <property type="evidence" value="ECO:0007669"/>
    <property type="project" value="UniProtKB-KW"/>
</dbReference>
<keyword evidence="9" id="KW-0611">Plant defense</keyword>
<dbReference type="SMART" id="SM00768">
    <property type="entry name" value="X8"/>
    <property type="match status" value="1"/>
</dbReference>
<comment type="similarity">
    <text evidence="3 15">Belongs to the glycosyl hydrolase 17 family.</text>
</comment>
<dbReference type="Gene3D" id="1.20.58.1040">
    <property type="match status" value="1"/>
</dbReference>
<evidence type="ECO:0000259" key="19">
    <source>
        <dbReference type="SMART" id="SM00768"/>
    </source>
</evidence>
<proteinExistence type="inferred from homology"/>
<dbReference type="FunFam" id="3.20.20.80:FF:000008">
    <property type="entry name" value="Glucan endo-1,3-beta-glucosidase 5"/>
    <property type="match status" value="1"/>
</dbReference>
<dbReference type="GO" id="GO:0005975">
    <property type="term" value="P:carbohydrate metabolic process"/>
    <property type="evidence" value="ECO:0007669"/>
    <property type="project" value="InterPro"/>
</dbReference>
<keyword evidence="13" id="KW-0449">Lipoprotein</keyword>
<keyword evidence="14 16" id="KW-0326">Glycosidase</keyword>
<evidence type="ECO:0000256" key="17">
    <source>
        <dbReference type="SAM" id="Phobius"/>
    </source>
</evidence>
<keyword evidence="7 18" id="KW-0732">Signal</keyword>
<accession>A0AAN7KI79</accession>
<feature type="signal peptide" evidence="18">
    <location>
        <begin position="1"/>
        <end position="22"/>
    </location>
</feature>
<evidence type="ECO:0000256" key="10">
    <source>
        <dbReference type="ARBA" id="ARBA00023136"/>
    </source>
</evidence>
<dbReference type="EMBL" id="JAXIOK010000007">
    <property type="protein sequence ID" value="KAK4766827.1"/>
    <property type="molecule type" value="Genomic_DNA"/>
</dbReference>
<keyword evidence="21" id="KW-1185">Reference proteome</keyword>
<evidence type="ECO:0000256" key="2">
    <source>
        <dbReference type="ARBA" id="ARBA00004609"/>
    </source>
</evidence>
<name>A0AAN7KI79_9MYRT</name>
<evidence type="ECO:0000256" key="9">
    <source>
        <dbReference type="ARBA" id="ARBA00022821"/>
    </source>
</evidence>
<dbReference type="GO" id="GO:0005886">
    <property type="term" value="C:plasma membrane"/>
    <property type="evidence" value="ECO:0007669"/>
    <property type="project" value="UniProtKB-SubCell"/>
</dbReference>
<keyword evidence="17" id="KW-0812">Transmembrane</keyword>
<dbReference type="InterPro" id="IPR000490">
    <property type="entry name" value="Glyco_hydro_17"/>
</dbReference>
<evidence type="ECO:0000256" key="18">
    <source>
        <dbReference type="SAM" id="SignalP"/>
    </source>
</evidence>
<evidence type="ECO:0000313" key="20">
    <source>
        <dbReference type="EMBL" id="KAK4766827.1"/>
    </source>
</evidence>
<dbReference type="PROSITE" id="PS00587">
    <property type="entry name" value="GLYCOSYL_HYDROL_F17"/>
    <property type="match status" value="1"/>
</dbReference>
<feature type="transmembrane region" description="Helical" evidence="17">
    <location>
        <begin position="457"/>
        <end position="480"/>
    </location>
</feature>
<evidence type="ECO:0000256" key="14">
    <source>
        <dbReference type="ARBA" id="ARBA00023295"/>
    </source>
</evidence>
<keyword evidence="5" id="KW-1003">Cell membrane</keyword>
<dbReference type="GO" id="GO:0042973">
    <property type="term" value="F:glucan endo-1,3-beta-D-glucosidase activity"/>
    <property type="evidence" value="ECO:0007669"/>
    <property type="project" value="UniProtKB-EC"/>
</dbReference>